<dbReference type="SUPFAM" id="SSF51412">
    <property type="entry name" value="Inosine monophosphate dehydrogenase (IMPDH)"/>
    <property type="match status" value="1"/>
</dbReference>
<dbReference type="InterPro" id="IPR010997">
    <property type="entry name" value="HRDC-like_sf"/>
</dbReference>
<dbReference type="Pfam" id="PF01612">
    <property type="entry name" value="DNA_pol_A_exo1"/>
    <property type="match status" value="1"/>
</dbReference>
<dbReference type="GO" id="GO:0008408">
    <property type="term" value="F:3'-5' exonuclease activity"/>
    <property type="evidence" value="ECO:0007669"/>
    <property type="project" value="InterPro"/>
</dbReference>
<dbReference type="SUPFAM" id="SSF47819">
    <property type="entry name" value="HRDC-like"/>
    <property type="match status" value="2"/>
</dbReference>
<evidence type="ECO:0000313" key="3">
    <source>
        <dbReference type="Proteomes" id="UP000838756"/>
    </source>
</evidence>
<name>A0A8S4RH02_9NEOP</name>
<dbReference type="Proteomes" id="UP000838756">
    <property type="component" value="Unassembled WGS sequence"/>
</dbReference>
<evidence type="ECO:0000259" key="1">
    <source>
        <dbReference type="SMART" id="SM00474"/>
    </source>
</evidence>
<reference evidence="2" key="1">
    <citation type="submission" date="2022-03" db="EMBL/GenBank/DDBJ databases">
        <authorList>
            <person name="Lindestad O."/>
        </authorList>
    </citation>
    <scope>NUCLEOTIDE SEQUENCE</scope>
</reference>
<dbReference type="InterPro" id="IPR012337">
    <property type="entry name" value="RNaseH-like_sf"/>
</dbReference>
<dbReference type="AlphaFoldDB" id="A0A8S4RH02"/>
<dbReference type="SUPFAM" id="SSF53098">
    <property type="entry name" value="Ribonuclease H-like"/>
    <property type="match status" value="1"/>
</dbReference>
<protein>
    <submittedName>
        <fullName evidence="2">Jg18303 protein</fullName>
    </submittedName>
</protein>
<dbReference type="GO" id="GO:0006139">
    <property type="term" value="P:nucleobase-containing compound metabolic process"/>
    <property type="evidence" value="ECO:0007669"/>
    <property type="project" value="InterPro"/>
</dbReference>
<dbReference type="InterPro" id="IPR044876">
    <property type="entry name" value="HRDC_dom_sf"/>
</dbReference>
<dbReference type="EMBL" id="CAKXAJ010025143">
    <property type="protein sequence ID" value="CAH2235601.1"/>
    <property type="molecule type" value="Genomic_DNA"/>
</dbReference>
<dbReference type="SMART" id="SM00474">
    <property type="entry name" value="35EXOc"/>
    <property type="match status" value="1"/>
</dbReference>
<comment type="caution">
    <text evidence="2">The sequence shown here is derived from an EMBL/GenBank/DDBJ whole genome shotgun (WGS) entry which is preliminary data.</text>
</comment>
<dbReference type="GO" id="GO:0003676">
    <property type="term" value="F:nucleic acid binding"/>
    <property type="evidence" value="ECO:0007669"/>
    <property type="project" value="InterPro"/>
</dbReference>
<dbReference type="InterPro" id="IPR013785">
    <property type="entry name" value="Aldolase_TIM"/>
</dbReference>
<dbReference type="CDD" id="cd06142">
    <property type="entry name" value="RNaseD_exo"/>
    <property type="match status" value="1"/>
</dbReference>
<gene>
    <name evidence="2" type="primary">jg18303</name>
    <name evidence="2" type="ORF">PAEG_LOCUS13226</name>
</gene>
<proteinExistence type="predicted"/>
<feature type="domain" description="3'-5' exonuclease" evidence="1">
    <location>
        <begin position="1"/>
        <end position="174"/>
    </location>
</feature>
<accession>A0A8S4RH02</accession>
<keyword evidence="3" id="KW-1185">Reference proteome</keyword>
<dbReference type="InterPro" id="IPR036397">
    <property type="entry name" value="RNaseH_sf"/>
</dbReference>
<dbReference type="GO" id="GO:0000166">
    <property type="term" value="F:nucleotide binding"/>
    <property type="evidence" value="ECO:0007669"/>
    <property type="project" value="InterPro"/>
</dbReference>
<dbReference type="Gene3D" id="3.30.420.10">
    <property type="entry name" value="Ribonuclease H-like superfamily/Ribonuclease H"/>
    <property type="match status" value="1"/>
</dbReference>
<dbReference type="InterPro" id="IPR002562">
    <property type="entry name" value="3'-5'_exonuclease_dom"/>
</dbReference>
<dbReference type="Pfam" id="PF03060">
    <property type="entry name" value="NMO"/>
    <property type="match status" value="1"/>
</dbReference>
<dbReference type="PANTHER" id="PTHR47649">
    <property type="entry name" value="RIBONUCLEASE D"/>
    <property type="match status" value="1"/>
</dbReference>
<dbReference type="PANTHER" id="PTHR47649:SF1">
    <property type="entry name" value="RIBONUCLEASE D"/>
    <property type="match status" value="1"/>
</dbReference>
<dbReference type="OrthoDB" id="8121271at2759"/>
<dbReference type="Gene3D" id="3.20.20.70">
    <property type="entry name" value="Aldolase class I"/>
    <property type="match status" value="1"/>
</dbReference>
<dbReference type="InterPro" id="IPR051086">
    <property type="entry name" value="RNase_D-like"/>
</dbReference>
<evidence type="ECO:0000313" key="2">
    <source>
        <dbReference type="EMBL" id="CAH2235601.1"/>
    </source>
</evidence>
<sequence>MLISTTSELENACEELMAKDPKFIAVDTEFIRNNLTYYPRLSLIQISYGEKSFIVDVLVPGIDLSLIKKIMLNREITKVFHSCRQDIESLLTVLKCVPTPIFDTQVAAMFCHYYHDFIGYSKVVEQYQGVALDKIKAKNSDWLKRPLSEDQLDYAVNDVIHLYDLHQILCNKLEENNRMGWFQEEMESIVDVNKYLHNPKDAWKRIKFNYEANPRLMLTVKAVSEWQETLAQRYNINRNKVVNNAVITGLIEKNVEHIDDILDDLKRNTKNIKEEDLLEFIDIFNENEKEFVQQNYTLSDNYDKSVFDILSIILESKCKENNISRKLVSSKDELAGSISGKIDKLFKGWRYDFFGRSVESFLNAGSRFEILMIKKIAISGKEVWPIIEGGKGIAVSDGRSSGAFAAADAVGTFSGANAKLIDDNGELVPLIYKGKTRNEKHEELIKYSIEAGVSQAKIANEISKGRGRIHMNVLWEMGAAEQVLHGILEKAKGLVHGITCGAGMPYRLGEIAAKYQVYYYPIISSARAFKALWKRAYQKISSFLLGGVVYEDPWLAGGHNGLSNSEDPELLQAPFERVAELRSFMNEIGLAETPIVMAGGVWHLKDWEHWFENSQIGPIAFQFGTRPLLTKESPISTEWKKKLLTLEEGDVFLNKFSPTGFYSSAVRNSFIYELQERNSRQMKFSENVSGEFNNEFAMGSRGRKIYLTAKDKELANAWIKAGYTEVMKTPDTTVIFVTPGKFAEIRQDQINCMGCLSHCLFSNWKDHGDHSTGRKPDPRSFCIQKTLQNIVHDGNVENELMFSGHNVYRFKQDPFYENGYVPTVKELVERILTGY</sequence>
<dbReference type="Gene3D" id="1.10.150.80">
    <property type="entry name" value="HRDC domain"/>
    <property type="match status" value="1"/>
</dbReference>
<organism evidence="2 3">
    <name type="scientific">Pararge aegeria aegeria</name>
    <dbReference type="NCBI Taxonomy" id="348720"/>
    <lineage>
        <taxon>Eukaryota</taxon>
        <taxon>Metazoa</taxon>
        <taxon>Ecdysozoa</taxon>
        <taxon>Arthropoda</taxon>
        <taxon>Hexapoda</taxon>
        <taxon>Insecta</taxon>
        <taxon>Pterygota</taxon>
        <taxon>Neoptera</taxon>
        <taxon>Endopterygota</taxon>
        <taxon>Lepidoptera</taxon>
        <taxon>Glossata</taxon>
        <taxon>Ditrysia</taxon>
        <taxon>Papilionoidea</taxon>
        <taxon>Nymphalidae</taxon>
        <taxon>Satyrinae</taxon>
        <taxon>Satyrini</taxon>
        <taxon>Parargina</taxon>
        <taxon>Pararge</taxon>
    </lineage>
</organism>